<sequence>MFDYYTDFTNLYGSMTLRLNQSKNIQRIVLLTISCFPIFTLQAYKQKAGLT</sequence>
<dbReference type="KEGG" id="pmt:PMT_2283"/>
<proteinExistence type="predicted"/>
<name>B9ERC2_PROMM</name>
<keyword evidence="3" id="KW-1185">Reference proteome</keyword>
<dbReference type="EMBL" id="BX548175">
    <property type="protein sequence ID" value="CAX31805.1"/>
    <property type="molecule type" value="Genomic_DNA"/>
</dbReference>
<reference evidence="2 3" key="1">
    <citation type="journal article" date="2003" name="Nature">
        <title>Genome divergence in two Prochlorococcus ecotypes reflects oceanic niche differentiation.</title>
        <authorList>
            <person name="Rocap G."/>
            <person name="Larimer F.W."/>
            <person name="Lamerdin J.E."/>
            <person name="Malfatti S."/>
            <person name="Chain P."/>
            <person name="Ahlgren N.A."/>
            <person name="Arellano A."/>
            <person name="Coleman M."/>
            <person name="Hauser L."/>
            <person name="Hess W.R."/>
            <person name="Johnson Z.I."/>
            <person name="Land M.L."/>
            <person name="Lindell D."/>
            <person name="Post A.F."/>
            <person name="Regala W."/>
            <person name="Shah M."/>
            <person name="Shaw S.L."/>
            <person name="Steglich C."/>
            <person name="Sullivan M.B."/>
            <person name="Ting C.S."/>
            <person name="Tolonen A."/>
            <person name="Webb E.A."/>
            <person name="Zinser E.R."/>
            <person name="Chisholm S.W."/>
        </authorList>
    </citation>
    <scope>NUCLEOTIDE SEQUENCE [LARGE SCALE GENOMIC DNA]</scope>
    <source>
        <strain evidence="3">MIT 9313</strain>
    </source>
</reference>
<dbReference type="HOGENOM" id="CLU_3102547_0_0_3"/>
<keyword evidence="1" id="KW-0472">Membrane</keyword>
<evidence type="ECO:0000313" key="2">
    <source>
        <dbReference type="EMBL" id="CAX31805.1"/>
    </source>
</evidence>
<feature type="transmembrane region" description="Helical" evidence="1">
    <location>
        <begin position="25"/>
        <end position="44"/>
    </location>
</feature>
<dbReference type="AlphaFoldDB" id="B9ERC2"/>
<keyword evidence="1" id="KW-0812">Transmembrane</keyword>
<protein>
    <submittedName>
        <fullName evidence="2">Uncharacterized protein</fullName>
    </submittedName>
</protein>
<gene>
    <name evidence="2" type="ordered locus">PMT_2283</name>
</gene>
<evidence type="ECO:0000256" key="1">
    <source>
        <dbReference type="SAM" id="Phobius"/>
    </source>
</evidence>
<accession>B9ERC2</accession>
<evidence type="ECO:0000313" key="3">
    <source>
        <dbReference type="Proteomes" id="UP000001423"/>
    </source>
</evidence>
<organism evidence="2 3">
    <name type="scientific">Prochlorococcus marinus (strain MIT 9313)</name>
    <dbReference type="NCBI Taxonomy" id="74547"/>
    <lineage>
        <taxon>Bacteria</taxon>
        <taxon>Bacillati</taxon>
        <taxon>Cyanobacteriota</taxon>
        <taxon>Cyanophyceae</taxon>
        <taxon>Synechococcales</taxon>
        <taxon>Prochlorococcaceae</taxon>
        <taxon>Prochlorococcus</taxon>
    </lineage>
</organism>
<dbReference type="Proteomes" id="UP000001423">
    <property type="component" value="Chromosome"/>
</dbReference>
<keyword evidence="1" id="KW-1133">Transmembrane helix</keyword>